<organism evidence="2 3">
    <name type="scientific">Candidatus Falkowbacteria bacterium CG10_big_fil_rev_8_21_14_0_10_43_11</name>
    <dbReference type="NCBI Taxonomy" id="1974568"/>
    <lineage>
        <taxon>Bacteria</taxon>
        <taxon>Candidatus Falkowiibacteriota</taxon>
    </lineage>
</organism>
<dbReference type="Pfam" id="PF07508">
    <property type="entry name" value="Recombinase"/>
    <property type="match status" value="1"/>
</dbReference>
<comment type="caution">
    <text evidence="2">The sequence shown here is derived from an EMBL/GenBank/DDBJ whole genome shotgun (WGS) entry which is preliminary data.</text>
</comment>
<protein>
    <submittedName>
        <fullName evidence="2">Recombinase family protein</fullName>
    </submittedName>
</protein>
<evidence type="ECO:0000313" key="3">
    <source>
        <dbReference type="Proteomes" id="UP000229335"/>
    </source>
</evidence>
<evidence type="ECO:0000259" key="1">
    <source>
        <dbReference type="Pfam" id="PF07508"/>
    </source>
</evidence>
<proteinExistence type="predicted"/>
<feature type="non-terminal residue" evidence="2">
    <location>
        <position position="1"/>
    </location>
</feature>
<evidence type="ECO:0000313" key="2">
    <source>
        <dbReference type="EMBL" id="PIT94140.1"/>
    </source>
</evidence>
<sequence>KATLQRMLTNPVYLGIIRHNGESYEGGFPAIVTRATFEAVQKILKQRAIKCP</sequence>
<dbReference type="InterPro" id="IPR038109">
    <property type="entry name" value="DNA_bind_recomb_sf"/>
</dbReference>
<dbReference type="EMBL" id="PFAS01000006">
    <property type="protein sequence ID" value="PIT94140.1"/>
    <property type="molecule type" value="Genomic_DNA"/>
</dbReference>
<dbReference type="Proteomes" id="UP000229335">
    <property type="component" value="Unassembled WGS sequence"/>
</dbReference>
<feature type="domain" description="Recombinase" evidence="1">
    <location>
        <begin position="1"/>
        <end position="47"/>
    </location>
</feature>
<dbReference type="Gene3D" id="3.90.1750.20">
    <property type="entry name" value="Putative Large Serine Recombinase, Chain B, Domain 2"/>
    <property type="match status" value="1"/>
</dbReference>
<accession>A0A2M6WMW4</accession>
<dbReference type="AlphaFoldDB" id="A0A2M6WMW4"/>
<name>A0A2M6WMW4_9BACT</name>
<reference evidence="3" key="1">
    <citation type="submission" date="2017-09" db="EMBL/GenBank/DDBJ databases">
        <title>Depth-based differentiation of microbial function through sediment-hosted aquifers and enrichment of novel symbionts in the deep terrestrial subsurface.</title>
        <authorList>
            <person name="Probst A.J."/>
            <person name="Ladd B."/>
            <person name="Jarett J.K."/>
            <person name="Geller-Mcgrath D.E."/>
            <person name="Sieber C.M.K."/>
            <person name="Emerson J.B."/>
            <person name="Anantharaman K."/>
            <person name="Thomas B.C."/>
            <person name="Malmstrom R."/>
            <person name="Stieglmeier M."/>
            <person name="Klingl A."/>
            <person name="Woyke T."/>
            <person name="Ryan C.M."/>
            <person name="Banfield J.F."/>
        </authorList>
    </citation>
    <scope>NUCLEOTIDE SEQUENCE [LARGE SCALE GENOMIC DNA]</scope>
</reference>
<dbReference type="GO" id="GO:0003677">
    <property type="term" value="F:DNA binding"/>
    <property type="evidence" value="ECO:0007669"/>
    <property type="project" value="InterPro"/>
</dbReference>
<dbReference type="GO" id="GO:0000150">
    <property type="term" value="F:DNA strand exchange activity"/>
    <property type="evidence" value="ECO:0007669"/>
    <property type="project" value="InterPro"/>
</dbReference>
<gene>
    <name evidence="2" type="ORF">COU00_00480</name>
</gene>
<dbReference type="InterPro" id="IPR011109">
    <property type="entry name" value="DNA_bind_recombinase_dom"/>
</dbReference>